<dbReference type="InterPro" id="IPR016084">
    <property type="entry name" value="Haem_Oase-like_multi-hlx"/>
</dbReference>
<keyword evidence="2" id="KW-1185">Reference proteome</keyword>
<gene>
    <name evidence="1" type="ORF">Sfulv_58730</name>
</gene>
<dbReference type="AlphaFoldDB" id="A0A7J0CEY6"/>
<evidence type="ECO:0000313" key="2">
    <source>
        <dbReference type="Proteomes" id="UP000498980"/>
    </source>
</evidence>
<dbReference type="EMBL" id="BLWC01000001">
    <property type="protein sequence ID" value="GFN01063.1"/>
    <property type="molecule type" value="Genomic_DNA"/>
</dbReference>
<comment type="caution">
    <text evidence="1">The sequence shown here is derived from an EMBL/GenBank/DDBJ whole genome shotgun (WGS) entry which is preliminary data.</text>
</comment>
<evidence type="ECO:0000313" key="1">
    <source>
        <dbReference type="EMBL" id="GFN01063.1"/>
    </source>
</evidence>
<name>A0A7J0CEY6_9ACTN</name>
<dbReference type="SUPFAM" id="SSF48613">
    <property type="entry name" value="Heme oxygenase-like"/>
    <property type="match status" value="1"/>
</dbReference>
<proteinExistence type="predicted"/>
<protein>
    <recommendedName>
        <fullName evidence="3">Thiaminase-2/PQQC domain-containing protein</fullName>
    </recommendedName>
</protein>
<sequence>MSAAPLPDRRGSSVPATEFIDTVGINIPEHLSANEFLSLAREGMIEEEHLRRFALAEFQSQEAEFTAYGVLSARFPHEVPGGFFSFVGHELMQARHRMVAGLAPALGMSPDEMRRAPRLEPVRQFTEFISWVALHAGAAEAALLARTDFTLWCNTCAVLADVLSEAEQVPEAVVEYIGAYRDNPPEVADGVLQVIEYGRTQREPDEWITRSAVRMEPALRAWWRAVATSG</sequence>
<reference evidence="1 2" key="1">
    <citation type="submission" date="2020-05" db="EMBL/GenBank/DDBJ databases">
        <title>Whole genome shotgun sequence of Streptomyces fulvorobeus NBRC 15897.</title>
        <authorList>
            <person name="Komaki H."/>
            <person name="Tamura T."/>
        </authorList>
    </citation>
    <scope>NUCLEOTIDE SEQUENCE [LARGE SCALE GENOMIC DNA]</scope>
    <source>
        <strain evidence="1 2">NBRC 15897</strain>
    </source>
</reference>
<dbReference type="Proteomes" id="UP000498980">
    <property type="component" value="Unassembled WGS sequence"/>
</dbReference>
<organism evidence="1 2">
    <name type="scientific">Streptomyces fulvorobeus</name>
    <dbReference type="NCBI Taxonomy" id="284028"/>
    <lineage>
        <taxon>Bacteria</taxon>
        <taxon>Bacillati</taxon>
        <taxon>Actinomycetota</taxon>
        <taxon>Actinomycetes</taxon>
        <taxon>Kitasatosporales</taxon>
        <taxon>Streptomycetaceae</taxon>
        <taxon>Streptomyces</taxon>
    </lineage>
</organism>
<accession>A0A7J0CEY6</accession>
<evidence type="ECO:0008006" key="3">
    <source>
        <dbReference type="Google" id="ProtNLM"/>
    </source>
</evidence>